<protein>
    <submittedName>
        <fullName evidence="4">Restriction system protein</fullName>
    </submittedName>
</protein>
<feature type="transmembrane region" description="Helical" evidence="1">
    <location>
        <begin position="65"/>
        <end position="86"/>
    </location>
</feature>
<dbReference type="Proteomes" id="UP000181998">
    <property type="component" value="Unassembled WGS sequence"/>
</dbReference>
<dbReference type="GO" id="GO:0015666">
    <property type="term" value="F:restriction endodeoxyribonuclease activity"/>
    <property type="evidence" value="ECO:0007669"/>
    <property type="project" value="TreeGrafter"/>
</dbReference>
<feature type="transmembrane region" description="Helical" evidence="1">
    <location>
        <begin position="12"/>
        <end position="35"/>
    </location>
</feature>
<evidence type="ECO:0000259" key="2">
    <source>
        <dbReference type="Pfam" id="PF01396"/>
    </source>
</evidence>
<evidence type="ECO:0000313" key="4">
    <source>
        <dbReference type="EMBL" id="SEQ32212.1"/>
    </source>
</evidence>
<reference evidence="4 5" key="1">
    <citation type="submission" date="2016-10" db="EMBL/GenBank/DDBJ databases">
        <authorList>
            <person name="de Groot N.N."/>
        </authorList>
    </citation>
    <scope>NUCLEOTIDE SEQUENCE [LARGE SCALE GENOMIC DNA]</scope>
    <source>
        <strain evidence="4 5">Nm9</strain>
    </source>
</reference>
<dbReference type="InterPro" id="IPR052906">
    <property type="entry name" value="Type_IV_Methyl-Rstrct_Enzyme"/>
</dbReference>
<dbReference type="AlphaFoldDB" id="A0A1H9F2P0"/>
<dbReference type="InterPro" id="IPR011856">
    <property type="entry name" value="tRNA_endonuc-like_dom_sf"/>
</dbReference>
<dbReference type="PANTHER" id="PTHR30015:SF7">
    <property type="entry name" value="TYPE IV METHYL-DIRECTED RESTRICTION ENZYME ECOKMRR"/>
    <property type="match status" value="1"/>
</dbReference>
<accession>A0A1H9F2P0</accession>
<dbReference type="Gene3D" id="3.40.1350.10">
    <property type="match status" value="1"/>
</dbReference>
<dbReference type="PANTHER" id="PTHR30015">
    <property type="entry name" value="MRR RESTRICTION SYSTEM PROTEIN"/>
    <property type="match status" value="1"/>
</dbReference>
<dbReference type="GO" id="GO:0009307">
    <property type="term" value="P:DNA restriction-modification system"/>
    <property type="evidence" value="ECO:0007669"/>
    <property type="project" value="InterPro"/>
</dbReference>
<dbReference type="SUPFAM" id="SSF57783">
    <property type="entry name" value="Zinc beta-ribbon"/>
    <property type="match status" value="1"/>
</dbReference>
<dbReference type="Gene3D" id="3.30.65.10">
    <property type="entry name" value="Bacterial Topoisomerase I, domain 1"/>
    <property type="match status" value="1"/>
</dbReference>
<feature type="domain" description="DNA topoisomerase type IA zn finger" evidence="2">
    <location>
        <begin position="252"/>
        <end position="288"/>
    </location>
</feature>
<gene>
    <name evidence="4" type="ORF">SAMN05421510_10383</name>
</gene>
<sequence length="290" mass="31688">MARRKTSLVEDLLDFAAALPWWASTTLAIISYVALSHYAAPDPQPVSIVPGQIGHIVVKQISRTFALYGQYILPFLFLIGAVISVLKRHERRNLIHRVGNKNYSNALQNITWREFELLVGEAFRMRGFSVTETGGGGADDGIDLVLRKDSEIFLVQCKQWRAYKVSVNIVRELLGVMITKGAAGGFVVTSGVFTAEAHLFAKGQNIELIDGSKLAAMIEKVREASSFGAFAKYSDSLPPPELPATAMVTPHCPQCGDTMVKRVAKKGVNAGSVFWGCTGFPRCRGVRSVD</sequence>
<evidence type="ECO:0000259" key="3">
    <source>
        <dbReference type="Pfam" id="PF04471"/>
    </source>
</evidence>
<dbReference type="EMBL" id="FOFX01000038">
    <property type="protein sequence ID" value="SEQ32212.1"/>
    <property type="molecule type" value="Genomic_DNA"/>
</dbReference>
<feature type="domain" description="Restriction endonuclease type IV Mrr" evidence="3">
    <location>
        <begin position="107"/>
        <end position="218"/>
    </location>
</feature>
<dbReference type="OrthoDB" id="5782056at2"/>
<dbReference type="RefSeq" id="WP_074721715.1">
    <property type="nucleotide sequence ID" value="NZ_FOFX01000038.1"/>
</dbReference>
<organism evidence="4 5">
    <name type="scientific">Nitrosomonas ureae</name>
    <dbReference type="NCBI Taxonomy" id="44577"/>
    <lineage>
        <taxon>Bacteria</taxon>
        <taxon>Pseudomonadati</taxon>
        <taxon>Pseudomonadota</taxon>
        <taxon>Betaproteobacteria</taxon>
        <taxon>Nitrosomonadales</taxon>
        <taxon>Nitrosomonadaceae</taxon>
        <taxon>Nitrosomonas</taxon>
    </lineage>
</organism>
<evidence type="ECO:0000256" key="1">
    <source>
        <dbReference type="SAM" id="Phobius"/>
    </source>
</evidence>
<dbReference type="InterPro" id="IPR013498">
    <property type="entry name" value="Topo_IA_Znf"/>
</dbReference>
<proteinExistence type="predicted"/>
<dbReference type="GO" id="GO:0003916">
    <property type="term" value="F:DNA topoisomerase activity"/>
    <property type="evidence" value="ECO:0007669"/>
    <property type="project" value="InterPro"/>
</dbReference>
<dbReference type="GO" id="GO:0005694">
    <property type="term" value="C:chromosome"/>
    <property type="evidence" value="ECO:0007669"/>
    <property type="project" value="InterPro"/>
</dbReference>
<evidence type="ECO:0000313" key="5">
    <source>
        <dbReference type="Proteomes" id="UP000181998"/>
    </source>
</evidence>
<dbReference type="InterPro" id="IPR007560">
    <property type="entry name" value="Restrct_endonuc_IV_Mrr"/>
</dbReference>
<dbReference type="Pfam" id="PF04471">
    <property type="entry name" value="Mrr_cat"/>
    <property type="match status" value="1"/>
</dbReference>
<dbReference type="Pfam" id="PF01396">
    <property type="entry name" value="Zn_ribbon_Top1"/>
    <property type="match status" value="1"/>
</dbReference>
<keyword evidence="1" id="KW-0812">Transmembrane</keyword>
<name>A0A1H9F2P0_9PROT</name>
<keyword evidence="1" id="KW-0472">Membrane</keyword>
<dbReference type="SUPFAM" id="SSF52980">
    <property type="entry name" value="Restriction endonuclease-like"/>
    <property type="match status" value="1"/>
</dbReference>
<dbReference type="GO" id="GO:0003677">
    <property type="term" value="F:DNA binding"/>
    <property type="evidence" value="ECO:0007669"/>
    <property type="project" value="InterPro"/>
</dbReference>
<keyword evidence="1" id="KW-1133">Transmembrane helix</keyword>
<dbReference type="InterPro" id="IPR011335">
    <property type="entry name" value="Restrct_endonuc-II-like"/>
</dbReference>
<dbReference type="GO" id="GO:0006265">
    <property type="term" value="P:DNA topological change"/>
    <property type="evidence" value="ECO:0007669"/>
    <property type="project" value="InterPro"/>
</dbReference>